<dbReference type="InterPro" id="IPR042099">
    <property type="entry name" value="ANL_N_sf"/>
</dbReference>
<keyword evidence="4" id="KW-0067">ATP-binding</keyword>
<sequence length="768" mass="84090">MASYTYRLQPNESWGKGSVEIDPPAQQGESRVRRLEKTKDRLVTGPMEGINTVHDVLLHASRVHGERNAYGIRDIIDIVEEQKEVTKMVGGKEVKETKTWKYFHLSEYKYISYLEFKSGVSEVSRGLLKLGVEKNDVFNIYAATSLSWQYLSYGCASISTIVATAYDTLGESGLEHSLNEPECVGIFTNADLLPVVAKVIGAVPSLRVVIYDGQPQESVLSKITSSREGVTVLSLDALRELGREQPSEPTESRIPTSDDVACIMYTSGTTGPPKGVVIKHSNLIAAIGAVETLVGRHIKPDDTFLAFLPLAHILEYVVELCFVFLGICSGYGRVKTLTDQSVRNCKGDIKAFRPTIMVGVPAVWELIRKGILAQVNSSGAIRKSVFNGAMSVKRANVPVIKDVVDTLVFSKIKQATGGRLRLAMSGGAALSRETQEFLTLALVTVLQGYGMTESCGVTAILPPDIMQYGCVGLPFPSVEIKFLDVPEAGYFSTNNPPQGEILIRGATVTSGYYKREDLNNDETIFTKDGWLRTGDVGQWNKDGTLSLIDRIKNLVKLQSGEYIALERLEASYKSCQVVSNICVHATPDATQPIAIIYPHEVHLRASLPDEDPRTSLGDLCANPKVNALVLKECNATGKKSGFKGIEMLQAVVLTADEWTPESGLVTAAQKLQRKKIAQKYDAEISVRSHLVGRGHTGSLLITKSLSFAEGFRDTEIGFCPPSSPRTTPSSSNIFAVCRSFLFFFFIFGLSNVPSVVFSYTFHRARNIS</sequence>
<keyword evidence="6" id="KW-0812">Transmembrane</keyword>
<keyword evidence="3" id="KW-0547">Nucleotide-binding</keyword>
<evidence type="ECO:0000259" key="7">
    <source>
        <dbReference type="Pfam" id="PF00501"/>
    </source>
</evidence>
<dbReference type="PANTHER" id="PTHR43272">
    <property type="entry name" value="LONG-CHAIN-FATTY-ACID--COA LIGASE"/>
    <property type="match status" value="1"/>
</dbReference>
<dbReference type="EMBL" id="WHVB01000137">
    <property type="protein sequence ID" value="KAF8461173.1"/>
    <property type="molecule type" value="Genomic_DNA"/>
</dbReference>
<dbReference type="OrthoDB" id="1700726at2759"/>
<evidence type="ECO:0000256" key="1">
    <source>
        <dbReference type="ARBA" id="ARBA00006432"/>
    </source>
</evidence>
<feature type="domain" description="AMP-dependent synthetase/ligase" evidence="7">
    <location>
        <begin position="106"/>
        <end position="513"/>
    </location>
</feature>
<reference evidence="8" key="2">
    <citation type="journal article" date="2020" name="Nat. Commun.">
        <title>Large-scale genome sequencing of mycorrhizal fungi provides insights into the early evolution of symbiotic traits.</title>
        <authorList>
            <person name="Miyauchi S."/>
            <person name="Kiss E."/>
            <person name="Kuo A."/>
            <person name="Drula E."/>
            <person name="Kohler A."/>
            <person name="Sanchez-Garcia M."/>
            <person name="Morin E."/>
            <person name="Andreopoulos B."/>
            <person name="Barry K.W."/>
            <person name="Bonito G."/>
            <person name="Buee M."/>
            <person name="Carver A."/>
            <person name="Chen C."/>
            <person name="Cichocki N."/>
            <person name="Clum A."/>
            <person name="Culley D."/>
            <person name="Crous P.W."/>
            <person name="Fauchery L."/>
            <person name="Girlanda M."/>
            <person name="Hayes R.D."/>
            <person name="Keri Z."/>
            <person name="LaButti K."/>
            <person name="Lipzen A."/>
            <person name="Lombard V."/>
            <person name="Magnuson J."/>
            <person name="Maillard F."/>
            <person name="Murat C."/>
            <person name="Nolan M."/>
            <person name="Ohm R.A."/>
            <person name="Pangilinan J."/>
            <person name="Pereira M.F."/>
            <person name="Perotto S."/>
            <person name="Peter M."/>
            <person name="Pfister S."/>
            <person name="Riley R."/>
            <person name="Sitrit Y."/>
            <person name="Stielow J.B."/>
            <person name="Szollosi G."/>
            <person name="Zifcakova L."/>
            <person name="Stursova M."/>
            <person name="Spatafora J.W."/>
            <person name="Tedersoo L."/>
            <person name="Vaario L.M."/>
            <person name="Yamada A."/>
            <person name="Yan M."/>
            <person name="Wang P."/>
            <person name="Xu J."/>
            <person name="Bruns T."/>
            <person name="Baldrian P."/>
            <person name="Vilgalys R."/>
            <person name="Dunand C."/>
            <person name="Henrissat B."/>
            <person name="Grigoriev I.V."/>
            <person name="Hibbett D."/>
            <person name="Nagy L.G."/>
            <person name="Martin F.M."/>
        </authorList>
    </citation>
    <scope>NUCLEOTIDE SEQUENCE</scope>
    <source>
        <strain evidence="8">Prilba</strain>
    </source>
</reference>
<evidence type="ECO:0000313" key="8">
    <source>
        <dbReference type="EMBL" id="KAF8461173.1"/>
    </source>
</evidence>
<keyword evidence="6" id="KW-1133">Transmembrane helix</keyword>
<organism evidence="8 9">
    <name type="scientific">Russula ochroleuca</name>
    <dbReference type="NCBI Taxonomy" id="152965"/>
    <lineage>
        <taxon>Eukaryota</taxon>
        <taxon>Fungi</taxon>
        <taxon>Dikarya</taxon>
        <taxon>Basidiomycota</taxon>
        <taxon>Agaricomycotina</taxon>
        <taxon>Agaricomycetes</taxon>
        <taxon>Russulales</taxon>
        <taxon>Russulaceae</taxon>
        <taxon>Russula</taxon>
    </lineage>
</organism>
<keyword evidence="6" id="KW-0472">Membrane</keyword>
<dbReference type="GO" id="GO:0004467">
    <property type="term" value="F:long-chain fatty acid-CoA ligase activity"/>
    <property type="evidence" value="ECO:0007669"/>
    <property type="project" value="UniProtKB-EC"/>
</dbReference>
<gene>
    <name evidence="8" type="ORF">DFH94DRAFT_789817</name>
</gene>
<feature type="transmembrane region" description="Helical" evidence="6">
    <location>
        <begin position="740"/>
        <end position="761"/>
    </location>
</feature>
<proteinExistence type="inferred from homology"/>
<keyword evidence="9" id="KW-1185">Reference proteome</keyword>
<dbReference type="Proteomes" id="UP000759537">
    <property type="component" value="Unassembled WGS sequence"/>
</dbReference>
<comment type="caution">
    <text evidence="8">The sequence shown here is derived from an EMBL/GenBank/DDBJ whole genome shotgun (WGS) entry which is preliminary data.</text>
</comment>
<dbReference type="GO" id="GO:0005524">
    <property type="term" value="F:ATP binding"/>
    <property type="evidence" value="ECO:0007669"/>
    <property type="project" value="UniProtKB-KW"/>
</dbReference>
<name>A0A9P5MMS3_9AGAM</name>
<dbReference type="InterPro" id="IPR000873">
    <property type="entry name" value="AMP-dep_synth/lig_dom"/>
</dbReference>
<dbReference type="SUPFAM" id="SSF56801">
    <property type="entry name" value="Acetyl-CoA synthetase-like"/>
    <property type="match status" value="1"/>
</dbReference>
<dbReference type="GO" id="GO:0035336">
    <property type="term" value="P:long-chain fatty-acyl-CoA metabolic process"/>
    <property type="evidence" value="ECO:0007669"/>
    <property type="project" value="TreeGrafter"/>
</dbReference>
<dbReference type="GO" id="GO:0005811">
    <property type="term" value="C:lipid droplet"/>
    <property type="evidence" value="ECO:0007669"/>
    <property type="project" value="TreeGrafter"/>
</dbReference>
<evidence type="ECO:0000256" key="6">
    <source>
        <dbReference type="SAM" id="Phobius"/>
    </source>
</evidence>
<dbReference type="Gene3D" id="3.40.50.12780">
    <property type="entry name" value="N-terminal domain of ligase-like"/>
    <property type="match status" value="1"/>
</dbReference>
<dbReference type="GO" id="GO:0005886">
    <property type="term" value="C:plasma membrane"/>
    <property type="evidence" value="ECO:0007669"/>
    <property type="project" value="TreeGrafter"/>
</dbReference>
<evidence type="ECO:0000256" key="2">
    <source>
        <dbReference type="ARBA" id="ARBA00022598"/>
    </source>
</evidence>
<comment type="similarity">
    <text evidence="1">Belongs to the ATP-dependent AMP-binding enzyme family.</text>
</comment>
<reference evidence="8" key="1">
    <citation type="submission" date="2019-10" db="EMBL/GenBank/DDBJ databases">
        <authorList>
            <consortium name="DOE Joint Genome Institute"/>
            <person name="Kuo A."/>
            <person name="Miyauchi S."/>
            <person name="Kiss E."/>
            <person name="Drula E."/>
            <person name="Kohler A."/>
            <person name="Sanchez-Garcia M."/>
            <person name="Andreopoulos B."/>
            <person name="Barry K.W."/>
            <person name="Bonito G."/>
            <person name="Buee M."/>
            <person name="Carver A."/>
            <person name="Chen C."/>
            <person name="Cichocki N."/>
            <person name="Clum A."/>
            <person name="Culley D."/>
            <person name="Crous P.W."/>
            <person name="Fauchery L."/>
            <person name="Girlanda M."/>
            <person name="Hayes R."/>
            <person name="Keri Z."/>
            <person name="LaButti K."/>
            <person name="Lipzen A."/>
            <person name="Lombard V."/>
            <person name="Magnuson J."/>
            <person name="Maillard F."/>
            <person name="Morin E."/>
            <person name="Murat C."/>
            <person name="Nolan M."/>
            <person name="Ohm R."/>
            <person name="Pangilinan J."/>
            <person name="Pereira M."/>
            <person name="Perotto S."/>
            <person name="Peter M."/>
            <person name="Riley R."/>
            <person name="Sitrit Y."/>
            <person name="Stielow B."/>
            <person name="Szollosi G."/>
            <person name="Zifcakova L."/>
            <person name="Stursova M."/>
            <person name="Spatafora J.W."/>
            <person name="Tedersoo L."/>
            <person name="Vaario L.-M."/>
            <person name="Yamada A."/>
            <person name="Yan M."/>
            <person name="Wang P."/>
            <person name="Xu J."/>
            <person name="Bruns T."/>
            <person name="Baldrian P."/>
            <person name="Vilgalys R."/>
            <person name="Henrissat B."/>
            <person name="Grigoriev I.V."/>
            <person name="Hibbett D."/>
            <person name="Nagy L.G."/>
            <person name="Martin F.M."/>
        </authorList>
    </citation>
    <scope>NUCLEOTIDE SEQUENCE</scope>
    <source>
        <strain evidence="8">Prilba</strain>
    </source>
</reference>
<protein>
    <submittedName>
        <fullName evidence="8">Long-chain-fatty-acid-CoA-ligase</fullName>
    </submittedName>
</protein>
<evidence type="ECO:0000256" key="5">
    <source>
        <dbReference type="ARBA" id="ARBA00036813"/>
    </source>
</evidence>
<dbReference type="AlphaFoldDB" id="A0A9P5MMS3"/>
<dbReference type="PANTHER" id="PTHR43272:SF83">
    <property type="entry name" value="ACYL-COA SYNTHETASE LONG-CHAIN, ISOFORM J"/>
    <property type="match status" value="1"/>
</dbReference>
<keyword evidence="2" id="KW-0436">Ligase</keyword>
<dbReference type="GO" id="GO:0005783">
    <property type="term" value="C:endoplasmic reticulum"/>
    <property type="evidence" value="ECO:0007669"/>
    <property type="project" value="TreeGrafter"/>
</dbReference>
<dbReference type="InterPro" id="IPR020845">
    <property type="entry name" value="AMP-binding_CS"/>
</dbReference>
<dbReference type="PROSITE" id="PS00455">
    <property type="entry name" value="AMP_BINDING"/>
    <property type="match status" value="1"/>
</dbReference>
<dbReference type="Pfam" id="PF00501">
    <property type="entry name" value="AMP-binding"/>
    <property type="match status" value="1"/>
</dbReference>
<evidence type="ECO:0000256" key="3">
    <source>
        <dbReference type="ARBA" id="ARBA00022741"/>
    </source>
</evidence>
<evidence type="ECO:0000256" key="4">
    <source>
        <dbReference type="ARBA" id="ARBA00022840"/>
    </source>
</evidence>
<accession>A0A9P5MMS3</accession>
<evidence type="ECO:0000313" key="9">
    <source>
        <dbReference type="Proteomes" id="UP000759537"/>
    </source>
</evidence>
<comment type="catalytic activity">
    <reaction evidence="5">
        <text>a long-chain fatty acid + ATP + CoA = a long-chain fatty acyl-CoA + AMP + diphosphate</text>
        <dbReference type="Rhea" id="RHEA:15421"/>
        <dbReference type="ChEBI" id="CHEBI:30616"/>
        <dbReference type="ChEBI" id="CHEBI:33019"/>
        <dbReference type="ChEBI" id="CHEBI:57287"/>
        <dbReference type="ChEBI" id="CHEBI:57560"/>
        <dbReference type="ChEBI" id="CHEBI:83139"/>
        <dbReference type="ChEBI" id="CHEBI:456215"/>
        <dbReference type="EC" id="6.2.1.3"/>
    </reaction>
</comment>